<reference evidence="1 2" key="1">
    <citation type="submission" date="2018-10" db="EMBL/GenBank/DDBJ databases">
        <title>Draft genome sequence of Bacillus salarius IM0101, isolated from a hypersaline soil in Inner Mongolia, China.</title>
        <authorList>
            <person name="Yamprayoonswat W."/>
            <person name="Boonvisut S."/>
            <person name="Jumpathong W."/>
            <person name="Sittihan S."/>
            <person name="Ruangsuj P."/>
            <person name="Wanthongcharoen S."/>
            <person name="Thongpramul N."/>
            <person name="Pimmason S."/>
            <person name="Yu B."/>
            <person name="Yasawong M."/>
        </authorList>
    </citation>
    <scope>NUCLEOTIDE SEQUENCE [LARGE SCALE GENOMIC DNA]</scope>
    <source>
        <strain evidence="1 2">IM0101</strain>
    </source>
</reference>
<dbReference type="Proteomes" id="UP000275076">
    <property type="component" value="Unassembled WGS sequence"/>
</dbReference>
<keyword evidence="2" id="KW-1185">Reference proteome</keyword>
<accession>A0A428MXQ2</accession>
<comment type="caution">
    <text evidence="1">The sequence shown here is derived from an EMBL/GenBank/DDBJ whole genome shotgun (WGS) entry which is preliminary data.</text>
</comment>
<dbReference type="RefSeq" id="WP_125559885.1">
    <property type="nucleotide sequence ID" value="NZ_RBVX01000031.1"/>
</dbReference>
<name>A0A428MXQ2_9BACI</name>
<evidence type="ECO:0000313" key="2">
    <source>
        <dbReference type="Proteomes" id="UP000275076"/>
    </source>
</evidence>
<evidence type="ECO:0000313" key="1">
    <source>
        <dbReference type="EMBL" id="RSL30876.1"/>
    </source>
</evidence>
<protein>
    <submittedName>
        <fullName evidence="1">Uncharacterized protein</fullName>
    </submittedName>
</protein>
<dbReference type="AlphaFoldDB" id="A0A428MXQ2"/>
<gene>
    <name evidence="1" type="ORF">D7Z54_24100</name>
</gene>
<dbReference type="EMBL" id="RBVX01000031">
    <property type="protein sequence ID" value="RSL30876.1"/>
    <property type="molecule type" value="Genomic_DNA"/>
</dbReference>
<organism evidence="1 2">
    <name type="scientific">Salibacterium salarium</name>
    <dbReference type="NCBI Taxonomy" id="284579"/>
    <lineage>
        <taxon>Bacteria</taxon>
        <taxon>Bacillati</taxon>
        <taxon>Bacillota</taxon>
        <taxon>Bacilli</taxon>
        <taxon>Bacillales</taxon>
        <taxon>Bacillaceae</taxon>
    </lineage>
</organism>
<dbReference type="OrthoDB" id="2969131at2"/>
<sequence length="82" mass="9638">MEKELEQLIEKLPEQERDVYQFMQNEYDQLEQAGEKHDVAENDTFVEKKASEQFNITEEEAGNIYAKAESQISRFNKYGASK</sequence>
<proteinExistence type="predicted"/>